<dbReference type="Pfam" id="PF13560">
    <property type="entry name" value="HTH_31"/>
    <property type="match status" value="1"/>
</dbReference>
<dbReference type="InterPro" id="IPR010982">
    <property type="entry name" value="Lambda_DNA-bd_dom_sf"/>
</dbReference>
<dbReference type="SMART" id="SM00530">
    <property type="entry name" value="HTH_XRE"/>
    <property type="match status" value="1"/>
</dbReference>
<sequence length="284" mass="31582">MAPRQSPTILQQRFGVELKRLREGAGMSVPEAAKHLGTDRTVISNVEAGRFGISKERLLRLASIYQCDDDALIGTLAGMTGGRKSGWWEEYRGKIPPNFLDVSALEDFAVRLRTVQIAYIPALFTTEDYTRAVFNLSVPPRPRLEVELRVAHRMERQRVVTGSDPTPYLGLIHEAAIRMQMGGRDVTRAQLRHLLEASERKNVTLKVIPFTAGGFPLLGDASVLYADGPNHHLDTVQLDTATGGVFVDSPIQLANFRTRLVMADKVALNLSKSRDLIRKAIREL</sequence>
<dbReference type="CDD" id="cd00093">
    <property type="entry name" value="HTH_XRE"/>
    <property type="match status" value="1"/>
</dbReference>
<dbReference type="Proteomes" id="UP001631957">
    <property type="component" value="Unassembled WGS sequence"/>
</dbReference>
<dbReference type="EMBL" id="JBJVNI010000006">
    <property type="protein sequence ID" value="MFM9609616.1"/>
    <property type="molecule type" value="Genomic_DNA"/>
</dbReference>
<evidence type="ECO:0000259" key="1">
    <source>
        <dbReference type="PROSITE" id="PS50943"/>
    </source>
</evidence>
<feature type="domain" description="HTH cro/C1-type" evidence="1">
    <location>
        <begin position="18"/>
        <end position="72"/>
    </location>
</feature>
<dbReference type="RefSeq" id="WP_112471959.1">
    <property type="nucleotide sequence ID" value="NZ_JBJVNI010000006.1"/>
</dbReference>
<dbReference type="Pfam" id="PF19054">
    <property type="entry name" value="DUF5753"/>
    <property type="match status" value="1"/>
</dbReference>
<dbReference type="PROSITE" id="PS50943">
    <property type="entry name" value="HTH_CROC1"/>
    <property type="match status" value="1"/>
</dbReference>
<accession>A0ABW9HPL5</accession>
<gene>
    <name evidence="2" type="ORF">ACKI18_12970</name>
</gene>
<keyword evidence="3" id="KW-1185">Reference proteome</keyword>
<dbReference type="InterPro" id="IPR001387">
    <property type="entry name" value="Cro/C1-type_HTH"/>
</dbReference>
<dbReference type="SUPFAM" id="SSF47413">
    <property type="entry name" value="lambda repressor-like DNA-binding domains"/>
    <property type="match status" value="1"/>
</dbReference>
<evidence type="ECO:0000313" key="3">
    <source>
        <dbReference type="Proteomes" id="UP001631957"/>
    </source>
</evidence>
<protein>
    <submittedName>
        <fullName evidence="2">Helix-turn-helix domain-containing protein</fullName>
    </submittedName>
</protein>
<name>A0ABW9HPL5_9ACTN</name>
<organism evidence="2 3">
    <name type="scientific">Streptomyces niveiscabiei</name>
    <dbReference type="NCBI Taxonomy" id="164115"/>
    <lineage>
        <taxon>Bacteria</taxon>
        <taxon>Bacillati</taxon>
        <taxon>Actinomycetota</taxon>
        <taxon>Actinomycetes</taxon>
        <taxon>Kitasatosporales</taxon>
        <taxon>Streptomycetaceae</taxon>
        <taxon>Streptomyces</taxon>
    </lineage>
</organism>
<proteinExistence type="predicted"/>
<reference evidence="2 3" key="1">
    <citation type="submission" date="2024-12" db="EMBL/GenBank/DDBJ databases">
        <title>Forecasting of Potato common scab and diversities of Pathogenic streptomyces spp. in china.</title>
        <authorList>
            <person name="Handique U."/>
            <person name="Wu J."/>
        </authorList>
    </citation>
    <scope>NUCLEOTIDE SEQUENCE [LARGE SCALE GENOMIC DNA]</scope>
    <source>
        <strain evidence="2 3">ZRIMU1530</strain>
    </source>
</reference>
<evidence type="ECO:0000313" key="2">
    <source>
        <dbReference type="EMBL" id="MFM9609616.1"/>
    </source>
</evidence>
<dbReference type="InterPro" id="IPR043917">
    <property type="entry name" value="DUF5753"/>
</dbReference>
<comment type="caution">
    <text evidence="2">The sequence shown here is derived from an EMBL/GenBank/DDBJ whole genome shotgun (WGS) entry which is preliminary data.</text>
</comment>
<dbReference type="Gene3D" id="1.10.260.40">
    <property type="entry name" value="lambda repressor-like DNA-binding domains"/>
    <property type="match status" value="1"/>
</dbReference>